<protein>
    <submittedName>
        <fullName evidence="1">Uncharacterized protein</fullName>
    </submittedName>
</protein>
<reference evidence="1" key="1">
    <citation type="submission" date="2020-12" db="EMBL/GenBank/DDBJ databases">
        <title>Genome public.</title>
        <authorList>
            <person name="Sun Q."/>
        </authorList>
    </citation>
    <scope>NUCLEOTIDE SEQUENCE</scope>
    <source>
        <strain evidence="1">CCM 8863</strain>
    </source>
</reference>
<sequence length="77" mass="8475">MQDTTPLPNGPTPDDIGCYNICEGGVIYWPPQCGVHFIFRALRQVAGNSTVLQKVDLVTGQQGSKATRLDSLTYYKE</sequence>
<dbReference type="Proteomes" id="UP000645966">
    <property type="component" value="Unassembled WGS sequence"/>
</dbReference>
<gene>
    <name evidence="1" type="ORF">JDV75_03595</name>
</gene>
<keyword evidence="2" id="KW-1185">Reference proteome</keyword>
<dbReference type="RefSeq" id="WP_198738432.1">
    <property type="nucleotide sequence ID" value="NZ_JAEIOS010000011.1"/>
</dbReference>
<comment type="caution">
    <text evidence="1">The sequence shown here is derived from an EMBL/GenBank/DDBJ whole genome shotgun (WGS) entry which is preliminary data.</text>
</comment>
<dbReference type="Pfam" id="PF08310">
    <property type="entry name" value="LGFP"/>
    <property type="match status" value="1"/>
</dbReference>
<organism evidence="1 2">
    <name type="scientific">Corynebacterium meridianum</name>
    <dbReference type="NCBI Taxonomy" id="2765363"/>
    <lineage>
        <taxon>Bacteria</taxon>
        <taxon>Bacillati</taxon>
        <taxon>Actinomycetota</taxon>
        <taxon>Actinomycetes</taxon>
        <taxon>Mycobacteriales</taxon>
        <taxon>Corynebacteriaceae</taxon>
        <taxon>Corynebacterium</taxon>
    </lineage>
</organism>
<dbReference type="EMBL" id="JAEIOS010000011">
    <property type="protein sequence ID" value="MBI8988843.1"/>
    <property type="molecule type" value="Genomic_DNA"/>
</dbReference>
<name>A0A934HXN3_9CORY</name>
<evidence type="ECO:0000313" key="2">
    <source>
        <dbReference type="Proteomes" id="UP000645966"/>
    </source>
</evidence>
<dbReference type="AlphaFoldDB" id="A0A934HXN3"/>
<proteinExistence type="predicted"/>
<evidence type="ECO:0000313" key="1">
    <source>
        <dbReference type="EMBL" id="MBI8988843.1"/>
    </source>
</evidence>
<dbReference type="InterPro" id="IPR013207">
    <property type="entry name" value="LGFP"/>
</dbReference>
<accession>A0A934HXN3</accession>